<evidence type="ECO:0000313" key="2">
    <source>
        <dbReference type="Ensembl" id="ENSPNYP00000004408.1"/>
    </source>
</evidence>
<keyword evidence="1" id="KW-1133">Transmembrane helix</keyword>
<keyword evidence="1" id="KW-0472">Membrane</keyword>
<dbReference type="Ensembl" id="ENSPNYT00000004516.1">
    <property type="protein sequence ID" value="ENSPNYP00000004408.1"/>
    <property type="gene ID" value="ENSPNYG00000003408.1"/>
</dbReference>
<proteinExistence type="predicted"/>
<sequence length="212" mass="23576">YNTITFTHSNKHGVAEDKNLTLRCENECRVKPQTKLPHTAVSQFESANKGKCFPLEKPAGAILRKAELEDTVYKDYPADVNGWGKFYLPTTVTMQVIGVVEGISCLCDQLVLMTCKDKQVYGYDGEELHLVASSIKQLLDEGMEYPASKTYYKGEAFKDMVRNYICLLGITKLSWLIILISLLTLCAFLVCLCLDQEGLGTGVEEPCGEEVG</sequence>
<protein>
    <submittedName>
        <fullName evidence="2">Uncharacterized protein</fullName>
    </submittedName>
</protein>
<accession>A0A3B4F391</accession>
<dbReference type="GeneTree" id="ENSGT00390000001663"/>
<name>A0A3B4F391_9CICH</name>
<reference evidence="2" key="1">
    <citation type="submission" date="2023-09" db="UniProtKB">
        <authorList>
            <consortium name="Ensembl"/>
        </authorList>
    </citation>
    <scope>IDENTIFICATION</scope>
</reference>
<organism evidence="2">
    <name type="scientific">Pundamilia nyererei</name>
    <dbReference type="NCBI Taxonomy" id="303518"/>
    <lineage>
        <taxon>Eukaryota</taxon>
        <taxon>Metazoa</taxon>
        <taxon>Chordata</taxon>
        <taxon>Craniata</taxon>
        <taxon>Vertebrata</taxon>
        <taxon>Euteleostomi</taxon>
        <taxon>Actinopterygii</taxon>
        <taxon>Neopterygii</taxon>
        <taxon>Teleostei</taxon>
        <taxon>Neoteleostei</taxon>
        <taxon>Acanthomorphata</taxon>
        <taxon>Ovalentaria</taxon>
        <taxon>Cichlomorphae</taxon>
        <taxon>Cichliformes</taxon>
        <taxon>Cichlidae</taxon>
        <taxon>African cichlids</taxon>
        <taxon>Pseudocrenilabrinae</taxon>
        <taxon>Haplochromini</taxon>
        <taxon>Pundamilia</taxon>
    </lineage>
</organism>
<dbReference type="Pfam" id="PF02393">
    <property type="entry name" value="US22"/>
    <property type="match status" value="1"/>
</dbReference>
<keyword evidence="1" id="KW-0812">Transmembrane</keyword>
<feature type="transmembrane region" description="Helical" evidence="1">
    <location>
        <begin position="173"/>
        <end position="194"/>
    </location>
</feature>
<dbReference type="AlphaFoldDB" id="A0A3B4F391"/>
<evidence type="ECO:0000256" key="1">
    <source>
        <dbReference type="SAM" id="Phobius"/>
    </source>
</evidence>
<dbReference type="InterPro" id="IPR003360">
    <property type="entry name" value="US22-like"/>
</dbReference>